<reference evidence="1" key="1">
    <citation type="submission" date="2020-03" db="EMBL/GenBank/DDBJ databases">
        <title>The deep terrestrial virosphere.</title>
        <authorList>
            <person name="Holmfeldt K."/>
            <person name="Nilsson E."/>
            <person name="Simone D."/>
            <person name="Lopez-Fernandez M."/>
            <person name="Wu X."/>
            <person name="de Brujin I."/>
            <person name="Lundin D."/>
            <person name="Andersson A."/>
            <person name="Bertilsson S."/>
            <person name="Dopson M."/>
        </authorList>
    </citation>
    <scope>NUCLEOTIDE SEQUENCE</scope>
    <source>
        <strain evidence="1">MM171B02281</strain>
    </source>
</reference>
<accession>A0A6M3M3G3</accession>
<organism evidence="1">
    <name type="scientific">viral metagenome</name>
    <dbReference type="NCBI Taxonomy" id="1070528"/>
    <lineage>
        <taxon>unclassified sequences</taxon>
        <taxon>metagenomes</taxon>
        <taxon>organismal metagenomes</taxon>
    </lineage>
</organism>
<name>A0A6M3M3G3_9ZZZZ</name>
<gene>
    <name evidence="1" type="ORF">MM171B02281_0003</name>
</gene>
<dbReference type="EMBL" id="MT143718">
    <property type="protein sequence ID" value="QJB01604.1"/>
    <property type="molecule type" value="Genomic_DNA"/>
</dbReference>
<sequence length="121" mass="13876">MKLKIKTNAGSIFVKNYYRGKSRQAVMPSVTRKFADQITALQGMEIIVETRYLWDNQFNTGPIPGISEHGMRITDLEGDESIIEDIIDDVRPSRLKCPECRHYLREMGENEGTCYWCGVSL</sequence>
<proteinExistence type="predicted"/>
<dbReference type="AlphaFoldDB" id="A0A6M3M3G3"/>
<evidence type="ECO:0000313" key="1">
    <source>
        <dbReference type="EMBL" id="QJB01604.1"/>
    </source>
</evidence>
<protein>
    <submittedName>
        <fullName evidence="1">Uncharacterized protein</fullName>
    </submittedName>
</protein>